<dbReference type="GO" id="GO:0050518">
    <property type="term" value="F:2-C-methyl-D-erythritol 4-phosphate cytidylyltransferase activity"/>
    <property type="evidence" value="ECO:0007669"/>
    <property type="project" value="TreeGrafter"/>
</dbReference>
<keyword evidence="5" id="KW-1185">Reference proteome</keyword>
<dbReference type="GO" id="GO:0008299">
    <property type="term" value="P:isoprenoid biosynthetic process"/>
    <property type="evidence" value="ECO:0007669"/>
    <property type="project" value="UniProtKB-KW"/>
</dbReference>
<dbReference type="InterPro" id="IPR034683">
    <property type="entry name" value="IspD/TarI"/>
</dbReference>
<dbReference type="Gene3D" id="3.90.550.10">
    <property type="entry name" value="Spore Coat Polysaccharide Biosynthesis Protein SpsA, Chain A"/>
    <property type="match status" value="1"/>
</dbReference>
<dbReference type="PANTHER" id="PTHR32125">
    <property type="entry name" value="2-C-METHYL-D-ERYTHRITOL 4-PHOSPHATE CYTIDYLYLTRANSFERASE, CHLOROPLASTIC"/>
    <property type="match status" value="1"/>
</dbReference>
<dbReference type="Pfam" id="PF01128">
    <property type="entry name" value="IspD"/>
    <property type="match status" value="1"/>
</dbReference>
<accession>A0A8J2VF80</accession>
<proteinExistence type="predicted"/>
<name>A0A8J2VF80_9BACL</name>
<protein>
    <submittedName>
        <fullName evidence="4">Uncharacterized protein</fullName>
    </submittedName>
</protein>
<gene>
    <name evidence="4" type="ORF">GCM10011571_19340</name>
</gene>
<evidence type="ECO:0000256" key="2">
    <source>
        <dbReference type="ARBA" id="ARBA00022695"/>
    </source>
</evidence>
<dbReference type="RefSeq" id="WP_188647688.1">
    <property type="nucleotide sequence ID" value="NZ_BMHQ01000006.1"/>
</dbReference>
<dbReference type="SUPFAM" id="SSF53448">
    <property type="entry name" value="Nucleotide-diphospho-sugar transferases"/>
    <property type="match status" value="1"/>
</dbReference>
<dbReference type="EMBL" id="BMHQ01000006">
    <property type="protein sequence ID" value="GGE17720.1"/>
    <property type="molecule type" value="Genomic_DNA"/>
</dbReference>
<evidence type="ECO:0000256" key="3">
    <source>
        <dbReference type="ARBA" id="ARBA00023229"/>
    </source>
</evidence>
<dbReference type="Proteomes" id="UP000625210">
    <property type="component" value="Unassembled WGS sequence"/>
</dbReference>
<evidence type="ECO:0000256" key="1">
    <source>
        <dbReference type="ARBA" id="ARBA00022679"/>
    </source>
</evidence>
<reference evidence="4" key="2">
    <citation type="submission" date="2020-09" db="EMBL/GenBank/DDBJ databases">
        <authorList>
            <person name="Sun Q."/>
            <person name="Zhou Y."/>
        </authorList>
    </citation>
    <scope>NUCLEOTIDE SEQUENCE</scope>
    <source>
        <strain evidence="4">CGMCC 1.15179</strain>
    </source>
</reference>
<evidence type="ECO:0000313" key="5">
    <source>
        <dbReference type="Proteomes" id="UP000625210"/>
    </source>
</evidence>
<sequence>MIHEAVRPFVLREEFERLIHCDEPNATYGLDVPFTVLEGEESIERNLDRDRLIDIQLPQKLDAKKLLAAHQLAAADGTRFTEDVSLYFHYNHERIRVLRGTEYNIKITRPIDQKIGEIIYKDYILGGEWG</sequence>
<keyword evidence="2" id="KW-0548">Nucleotidyltransferase</keyword>
<keyword evidence="3" id="KW-0414">Isoprene biosynthesis</keyword>
<reference evidence="4" key="1">
    <citation type="journal article" date="2014" name="Int. J. Syst. Evol. Microbiol.">
        <title>Complete genome sequence of Corynebacterium casei LMG S-19264T (=DSM 44701T), isolated from a smear-ripened cheese.</title>
        <authorList>
            <consortium name="US DOE Joint Genome Institute (JGI-PGF)"/>
            <person name="Walter F."/>
            <person name="Albersmeier A."/>
            <person name="Kalinowski J."/>
            <person name="Ruckert C."/>
        </authorList>
    </citation>
    <scope>NUCLEOTIDE SEQUENCE</scope>
    <source>
        <strain evidence="4">CGMCC 1.15179</strain>
    </source>
</reference>
<dbReference type="PANTHER" id="PTHR32125:SF4">
    <property type="entry name" value="2-C-METHYL-D-ERYTHRITOL 4-PHOSPHATE CYTIDYLYLTRANSFERASE, CHLOROPLASTIC"/>
    <property type="match status" value="1"/>
</dbReference>
<dbReference type="AlphaFoldDB" id="A0A8J2VF80"/>
<organism evidence="4 5">
    <name type="scientific">Marinithermofilum abyssi</name>
    <dbReference type="NCBI Taxonomy" id="1571185"/>
    <lineage>
        <taxon>Bacteria</taxon>
        <taxon>Bacillati</taxon>
        <taxon>Bacillota</taxon>
        <taxon>Bacilli</taxon>
        <taxon>Bacillales</taxon>
        <taxon>Thermoactinomycetaceae</taxon>
        <taxon>Marinithermofilum</taxon>
    </lineage>
</organism>
<dbReference type="InterPro" id="IPR050088">
    <property type="entry name" value="IspD/TarI_cytidylyltransf_bact"/>
</dbReference>
<keyword evidence="1" id="KW-0808">Transferase</keyword>
<evidence type="ECO:0000313" key="4">
    <source>
        <dbReference type="EMBL" id="GGE17720.1"/>
    </source>
</evidence>
<dbReference type="InterPro" id="IPR029044">
    <property type="entry name" value="Nucleotide-diphossugar_trans"/>
</dbReference>
<comment type="caution">
    <text evidence="4">The sequence shown here is derived from an EMBL/GenBank/DDBJ whole genome shotgun (WGS) entry which is preliminary data.</text>
</comment>